<dbReference type="RefSeq" id="WP_318599585.1">
    <property type="nucleotide sequence ID" value="NZ_JAWSTH010000075.1"/>
</dbReference>
<accession>A0ABU4HUY1</accession>
<organism evidence="1 2">
    <name type="scientific">Conexibacter stalactiti</name>
    <dbReference type="NCBI Taxonomy" id="1940611"/>
    <lineage>
        <taxon>Bacteria</taxon>
        <taxon>Bacillati</taxon>
        <taxon>Actinomycetota</taxon>
        <taxon>Thermoleophilia</taxon>
        <taxon>Solirubrobacterales</taxon>
        <taxon>Conexibacteraceae</taxon>
        <taxon>Conexibacter</taxon>
    </lineage>
</organism>
<gene>
    <name evidence="1" type="ORF">R7226_22445</name>
</gene>
<proteinExistence type="predicted"/>
<dbReference type="Pfam" id="PF10776">
    <property type="entry name" value="DUF2600"/>
    <property type="match status" value="1"/>
</dbReference>
<protein>
    <submittedName>
        <fullName evidence="1">DUF2600 family protein</fullName>
    </submittedName>
</protein>
<dbReference type="Proteomes" id="UP001284601">
    <property type="component" value="Unassembled WGS sequence"/>
</dbReference>
<evidence type="ECO:0000313" key="2">
    <source>
        <dbReference type="Proteomes" id="UP001284601"/>
    </source>
</evidence>
<evidence type="ECO:0000313" key="1">
    <source>
        <dbReference type="EMBL" id="MDW5597123.1"/>
    </source>
</evidence>
<reference evidence="1 2" key="2">
    <citation type="submission" date="2023-10" db="EMBL/GenBank/DDBJ databases">
        <authorList>
            <person name="Han X.F."/>
        </authorList>
    </citation>
    <scope>NUCLEOTIDE SEQUENCE [LARGE SCALE GENOMIC DNA]</scope>
    <source>
        <strain evidence="1 2">KCTC 39840</strain>
    </source>
</reference>
<comment type="caution">
    <text evidence="1">The sequence shown here is derived from an EMBL/GenBank/DDBJ whole genome shotgun (WGS) entry which is preliminary data.</text>
</comment>
<sequence length="365" mass="40459">MSPASRDPLPLSAAQCAALVRTATRQLAWAQPRVSRAAARWRRRASDIPDAALRRAALTALDTKRGHTDGAALFAALPRARDRTLLDLLVAYEIIWDYLDTVHESAPSERNGRQLHLALVDALDTRRPLSDWYEHHTASDDGGYLHDLVVTCRDGCASLPSFPLVREMLAVEAWRAQVLALNHLVDAEQRDAALRAWAREEFPGEERLAWFELSGAASASLVVHALLAVAADPSARPADALAVRDAYWPWISLTTTMLDSYVDRAEDAATGNHSYVAHYPDERHAVERIETSIVESAARAMRLPNHHRHGVIVAGMIAMYLTKDSVRAHDPNRSTQRLLAAGGTLPRLLQPLLRVWRLRYGQQAA</sequence>
<name>A0ABU4HUY1_9ACTN</name>
<dbReference type="EMBL" id="JAWSTH010000075">
    <property type="protein sequence ID" value="MDW5597123.1"/>
    <property type="molecule type" value="Genomic_DNA"/>
</dbReference>
<dbReference type="InterPro" id="IPR019712">
    <property type="entry name" value="YtpB-like"/>
</dbReference>
<keyword evidence="2" id="KW-1185">Reference proteome</keyword>
<reference evidence="2" key="1">
    <citation type="submission" date="2023-07" db="EMBL/GenBank/DDBJ databases">
        <title>Conexibacter stalactiti sp. nov., isolated from stalactites in a lava cave and emended description of the genus Conexibacter.</title>
        <authorList>
            <person name="Lee S.D."/>
        </authorList>
    </citation>
    <scope>NUCLEOTIDE SEQUENCE [LARGE SCALE GENOMIC DNA]</scope>
    <source>
        <strain evidence="2">KCTC 39840</strain>
    </source>
</reference>